<organism evidence="2 3">
    <name type="scientific">Thermothelomyces thermophilus (strain ATCC 42464 / BCRC 31852 / DSM 1799)</name>
    <name type="common">Sporotrichum thermophile</name>
    <dbReference type="NCBI Taxonomy" id="573729"/>
    <lineage>
        <taxon>Eukaryota</taxon>
        <taxon>Fungi</taxon>
        <taxon>Dikarya</taxon>
        <taxon>Ascomycota</taxon>
        <taxon>Pezizomycotina</taxon>
        <taxon>Sordariomycetes</taxon>
        <taxon>Sordariomycetidae</taxon>
        <taxon>Sordariales</taxon>
        <taxon>Chaetomiaceae</taxon>
        <taxon>Thermothelomyces</taxon>
    </lineage>
</organism>
<feature type="chain" id="PRO_5003436283" description="Transcription factor domain-containing protein" evidence="1">
    <location>
        <begin position="20"/>
        <end position="164"/>
    </location>
</feature>
<dbReference type="KEGG" id="mtm:MYCTH_2126322"/>
<dbReference type="InParanoid" id="G2QCJ7"/>
<sequence length="164" mass="18717">MRSTLGLLTTLLRLESIETTAFVIRCFGYYASEFLQHHPDVLDPDLGQVKARVHLTMAHRPVRWLWTQEPAEAKRLWQQEEHAAAFALRILDHFFARGDCVDDCDIGIAVGQIHQRLCILQSLFLGNSAWVEDPTLQEELRGALEDAMNRTKRSQVAPFVGTVY</sequence>
<keyword evidence="3" id="KW-1185">Reference proteome</keyword>
<evidence type="ECO:0000313" key="3">
    <source>
        <dbReference type="Proteomes" id="UP000007322"/>
    </source>
</evidence>
<dbReference type="VEuPathDB" id="FungiDB:MYCTH_2126322"/>
<reference evidence="2 3" key="1">
    <citation type="journal article" date="2011" name="Nat. Biotechnol.">
        <title>Comparative genomic analysis of the thermophilic biomass-degrading fungi Myceliophthora thermophila and Thielavia terrestris.</title>
        <authorList>
            <person name="Berka R.M."/>
            <person name="Grigoriev I.V."/>
            <person name="Otillar R."/>
            <person name="Salamov A."/>
            <person name="Grimwood J."/>
            <person name="Reid I."/>
            <person name="Ishmael N."/>
            <person name="John T."/>
            <person name="Darmond C."/>
            <person name="Moisan M.-C."/>
            <person name="Henrissat B."/>
            <person name="Coutinho P.M."/>
            <person name="Lombard V."/>
            <person name="Natvig D.O."/>
            <person name="Lindquist E."/>
            <person name="Schmutz J."/>
            <person name="Lucas S."/>
            <person name="Harris P."/>
            <person name="Powlowski J."/>
            <person name="Bellemare A."/>
            <person name="Taylor D."/>
            <person name="Butler G."/>
            <person name="de Vries R.P."/>
            <person name="Allijn I.E."/>
            <person name="van den Brink J."/>
            <person name="Ushinsky S."/>
            <person name="Storms R."/>
            <person name="Powell A.J."/>
            <person name="Paulsen I.T."/>
            <person name="Elbourne L.D.H."/>
            <person name="Baker S.E."/>
            <person name="Magnuson J."/>
            <person name="LaBoissiere S."/>
            <person name="Clutterbuck A.J."/>
            <person name="Martinez D."/>
            <person name="Wogulis M."/>
            <person name="de Leon A.L."/>
            <person name="Rey M.W."/>
            <person name="Tsang A."/>
        </authorList>
    </citation>
    <scope>NUCLEOTIDE SEQUENCE [LARGE SCALE GENOMIC DNA]</scope>
    <source>
        <strain evidence="3">ATCC 42464 / BCRC 31852 / DSM 1799</strain>
    </source>
</reference>
<dbReference type="RefSeq" id="XP_003662565.1">
    <property type="nucleotide sequence ID" value="XM_003662517.1"/>
</dbReference>
<proteinExistence type="predicted"/>
<dbReference type="OrthoDB" id="4581593at2759"/>
<dbReference type="EMBL" id="CP003004">
    <property type="protein sequence ID" value="AEO57320.1"/>
    <property type="molecule type" value="Genomic_DNA"/>
</dbReference>
<evidence type="ECO:0000256" key="1">
    <source>
        <dbReference type="SAM" id="SignalP"/>
    </source>
</evidence>
<dbReference type="Proteomes" id="UP000007322">
    <property type="component" value="Chromosome 3"/>
</dbReference>
<dbReference type="AlphaFoldDB" id="G2QCJ7"/>
<accession>G2QCJ7</accession>
<evidence type="ECO:0000313" key="2">
    <source>
        <dbReference type="EMBL" id="AEO57320.1"/>
    </source>
</evidence>
<feature type="signal peptide" evidence="1">
    <location>
        <begin position="1"/>
        <end position="19"/>
    </location>
</feature>
<gene>
    <name evidence="2" type="ORF">MYCTH_2126322</name>
</gene>
<dbReference type="GeneID" id="11512641"/>
<evidence type="ECO:0008006" key="4">
    <source>
        <dbReference type="Google" id="ProtNLM"/>
    </source>
</evidence>
<dbReference type="HOGENOM" id="CLU_1620212_0_0_1"/>
<name>G2QCJ7_THET4</name>
<protein>
    <recommendedName>
        <fullName evidence="4">Transcription factor domain-containing protein</fullName>
    </recommendedName>
</protein>
<keyword evidence="1" id="KW-0732">Signal</keyword>